<dbReference type="InterPro" id="IPR004468">
    <property type="entry name" value="CTP_synthase"/>
</dbReference>
<keyword evidence="6 9" id="KW-0315">Glutamine amidotransferase</keyword>
<dbReference type="NCBIfam" id="TIGR00337">
    <property type="entry name" value="PyrG"/>
    <property type="match status" value="1"/>
</dbReference>
<comment type="pathway">
    <text evidence="1 9">Pyrimidine metabolism; CTP biosynthesis via de novo pathway; CTP from UDP: step 2/2.</text>
</comment>
<dbReference type="Pfam" id="PF00117">
    <property type="entry name" value="GATase"/>
    <property type="match status" value="1"/>
</dbReference>
<dbReference type="CDD" id="cd03113">
    <property type="entry name" value="CTPS_N"/>
    <property type="match status" value="1"/>
</dbReference>
<evidence type="ECO:0000256" key="8">
    <source>
        <dbReference type="ARBA" id="ARBA00047781"/>
    </source>
</evidence>
<feature type="domain" description="Glutamine amidotransferase" evidence="10">
    <location>
        <begin position="318"/>
        <end position="558"/>
    </location>
</feature>
<dbReference type="NCBIfam" id="NF003792">
    <property type="entry name" value="PRK05380.1"/>
    <property type="match status" value="1"/>
</dbReference>
<evidence type="ECO:0000256" key="6">
    <source>
        <dbReference type="ARBA" id="ARBA00022962"/>
    </source>
</evidence>
<evidence type="ECO:0000259" key="11">
    <source>
        <dbReference type="Pfam" id="PF06418"/>
    </source>
</evidence>
<evidence type="ECO:0000256" key="7">
    <source>
        <dbReference type="ARBA" id="ARBA00022975"/>
    </source>
</evidence>
<evidence type="ECO:0000256" key="4">
    <source>
        <dbReference type="ARBA" id="ARBA00022741"/>
    </source>
</evidence>
<keyword evidence="4 9" id="KW-0547">Nucleotide-binding</keyword>
<evidence type="ECO:0000256" key="5">
    <source>
        <dbReference type="ARBA" id="ARBA00022840"/>
    </source>
</evidence>
<comment type="caution">
    <text evidence="12">The sequence shown here is derived from an EMBL/GenBank/DDBJ whole genome shotgun (WGS) entry which is preliminary data.</text>
</comment>
<evidence type="ECO:0000256" key="3">
    <source>
        <dbReference type="ARBA" id="ARBA00022598"/>
    </source>
</evidence>
<keyword evidence="13" id="KW-1185">Reference proteome</keyword>
<dbReference type="SUPFAM" id="SSF52317">
    <property type="entry name" value="Class I glutamine amidotransferase-like"/>
    <property type="match status" value="2"/>
</dbReference>
<reference evidence="12 13" key="1">
    <citation type="submission" date="2024-11" db="EMBL/GenBank/DDBJ databases">
        <title>Adaptive evolution of stress response genes in parasites aligns with host niche diversity.</title>
        <authorList>
            <person name="Hahn C."/>
            <person name="Resl P."/>
        </authorList>
    </citation>
    <scope>NUCLEOTIDE SEQUENCE [LARGE SCALE GENOMIC DNA]</scope>
    <source>
        <strain evidence="12">EGGRZ-B1_66</strain>
        <tissue evidence="12">Body</tissue>
    </source>
</reference>
<keyword evidence="3 9" id="KW-0436">Ligase</keyword>
<evidence type="ECO:0000256" key="2">
    <source>
        <dbReference type="ARBA" id="ARBA00007533"/>
    </source>
</evidence>
<dbReference type="InterPro" id="IPR017456">
    <property type="entry name" value="CTP_synthase_N"/>
</dbReference>
<proteinExistence type="inferred from homology"/>
<dbReference type="InterPro" id="IPR029062">
    <property type="entry name" value="Class_I_gatase-like"/>
</dbReference>
<name>A0ABD2QKJ6_9PLAT</name>
<dbReference type="GO" id="GO:0044210">
    <property type="term" value="P:'de novo' CTP biosynthetic process"/>
    <property type="evidence" value="ECO:0007669"/>
    <property type="project" value="UniProtKB-UniRule"/>
</dbReference>
<evidence type="ECO:0000259" key="10">
    <source>
        <dbReference type="Pfam" id="PF00117"/>
    </source>
</evidence>
<dbReference type="GO" id="GO:0005524">
    <property type="term" value="F:ATP binding"/>
    <property type="evidence" value="ECO:0007669"/>
    <property type="project" value="UniProtKB-KW"/>
</dbReference>
<protein>
    <recommendedName>
        <fullName evidence="9">CTP synthase</fullName>
        <ecNumber evidence="9">6.3.4.2</ecNumber>
    </recommendedName>
    <alternativeName>
        <fullName evidence="9">UTP--ammonia ligase</fullName>
    </alternativeName>
</protein>
<dbReference type="GO" id="GO:0003883">
    <property type="term" value="F:CTP synthase activity"/>
    <property type="evidence" value="ECO:0007669"/>
    <property type="project" value="UniProtKB-UniRule"/>
</dbReference>
<dbReference type="InterPro" id="IPR017926">
    <property type="entry name" value="GATASE"/>
</dbReference>
<dbReference type="PANTHER" id="PTHR11550:SF0">
    <property type="entry name" value="CTP SYNTHASE-RELATED"/>
    <property type="match status" value="1"/>
</dbReference>
<evidence type="ECO:0000256" key="9">
    <source>
        <dbReference type="RuleBase" id="RU810713"/>
    </source>
</evidence>
<dbReference type="InterPro" id="IPR033828">
    <property type="entry name" value="GATase1_CTP_Synthase"/>
</dbReference>
<comment type="catalytic activity">
    <reaction evidence="8 9">
        <text>UTP + L-glutamine + ATP + H2O = CTP + L-glutamate + ADP + phosphate + 2 H(+)</text>
        <dbReference type="Rhea" id="RHEA:26426"/>
        <dbReference type="ChEBI" id="CHEBI:15377"/>
        <dbReference type="ChEBI" id="CHEBI:15378"/>
        <dbReference type="ChEBI" id="CHEBI:29985"/>
        <dbReference type="ChEBI" id="CHEBI:30616"/>
        <dbReference type="ChEBI" id="CHEBI:37563"/>
        <dbReference type="ChEBI" id="CHEBI:43474"/>
        <dbReference type="ChEBI" id="CHEBI:46398"/>
        <dbReference type="ChEBI" id="CHEBI:58359"/>
        <dbReference type="ChEBI" id="CHEBI:456216"/>
        <dbReference type="EC" id="6.3.4.2"/>
    </reaction>
</comment>
<dbReference type="EMBL" id="JBJKFK010000079">
    <property type="protein sequence ID" value="KAL3320065.1"/>
    <property type="molecule type" value="Genomic_DNA"/>
</dbReference>
<evidence type="ECO:0000313" key="13">
    <source>
        <dbReference type="Proteomes" id="UP001626550"/>
    </source>
</evidence>
<organism evidence="12 13">
    <name type="scientific">Cichlidogyrus casuarinus</name>
    <dbReference type="NCBI Taxonomy" id="1844966"/>
    <lineage>
        <taxon>Eukaryota</taxon>
        <taxon>Metazoa</taxon>
        <taxon>Spiralia</taxon>
        <taxon>Lophotrochozoa</taxon>
        <taxon>Platyhelminthes</taxon>
        <taxon>Monogenea</taxon>
        <taxon>Monopisthocotylea</taxon>
        <taxon>Dactylogyridea</taxon>
        <taxon>Ancyrocephalidae</taxon>
        <taxon>Cichlidogyrus</taxon>
    </lineage>
</organism>
<feature type="domain" description="CTP synthase N-terminal" evidence="11">
    <location>
        <begin position="12"/>
        <end position="279"/>
    </location>
</feature>
<dbReference type="PROSITE" id="PS51273">
    <property type="entry name" value="GATASE_TYPE_1"/>
    <property type="match status" value="1"/>
</dbReference>
<evidence type="ECO:0000256" key="1">
    <source>
        <dbReference type="ARBA" id="ARBA00005171"/>
    </source>
</evidence>
<comment type="similarity">
    <text evidence="2 9">Belongs to the CTP synthase family.</text>
</comment>
<dbReference type="AlphaFoldDB" id="A0ABD2QKJ6"/>
<dbReference type="CDD" id="cd01746">
    <property type="entry name" value="GATase1_CTP_Synthase"/>
    <property type="match status" value="1"/>
</dbReference>
<dbReference type="SUPFAM" id="SSF52540">
    <property type="entry name" value="P-loop containing nucleoside triphosphate hydrolases"/>
    <property type="match status" value="1"/>
</dbReference>
<keyword evidence="5 9" id="KW-0067">ATP-binding</keyword>
<dbReference type="Pfam" id="PF06418">
    <property type="entry name" value="CTP_synth_N"/>
    <property type="match status" value="1"/>
</dbReference>
<dbReference type="InterPro" id="IPR027417">
    <property type="entry name" value="P-loop_NTPase"/>
</dbReference>
<evidence type="ECO:0000313" key="12">
    <source>
        <dbReference type="EMBL" id="KAL3320065.1"/>
    </source>
</evidence>
<dbReference type="Proteomes" id="UP001626550">
    <property type="component" value="Unassembled WGS sequence"/>
</dbReference>
<comment type="function">
    <text evidence="9">Catalyzes the ATP-dependent amination of UTP to CTP with either L-glutamine or ammonia as the source of nitrogen.</text>
</comment>
<dbReference type="Gene3D" id="3.40.50.880">
    <property type="match status" value="1"/>
</dbReference>
<accession>A0ABD2QKJ6</accession>
<keyword evidence="7 9" id="KW-0665">Pyrimidine biosynthesis</keyword>
<dbReference type="EC" id="6.3.4.2" evidence="9"/>
<sequence length="645" mass="71659">MAVSEKKAFMNYVLVTGGVISGVGKGIVSSSIGTILRSSGYHVTSIKIDPYLNIDAGTFSPLEHGEVYVLDDGAEVDLDLGNYERYLDIALKRDNNITTGRVYQRVLQKERAGDYLGKTVQVNPHITDEIKNWVHDIAHVPTDGSGAVPDICIIELGGVISDIESLPFVEALRQMLHEVGHDHFICVHVSPIPKLSGELKTKPTQSSVWELRNKGLPADILMSRSTVKLPDEIIQKLSRMCHVKTANIFNIFDVSNLYQVPKMMADFQIDKLLLQHFKLPARSIEGPSLLDRWTQMLDKASHTKFTARVAIVGKYTKLSDAYVSIFKAIEHAAADQNCEPIIEMIDSIHLESGPSSEESLYAWKVLTSSDCVIIPGGFGSRGIEGKIAALKYCRQFGVPVLGICLGFQLMVVEFCRSVLSMKEANSSEINPEANPNVIIDMPEHTQGDMGGTMRLGLHKTHLALSAIASDFMASTNLSAGSKRRADDSKDSYPVKKNIETCSYSPDEPACTILSLNENNPIFLGRHRHRYEVNPDLVDQIERAGFAFVGRDITGRRMEMGELILALHNPKNQADPVFDKEDELKDSDLKDLIANAKKRANAFSKTSRHPFYVGSQFHPEFLSRPIHPCRLFRRLIQSGMKSKELN</sequence>
<gene>
    <name evidence="12" type="primary">CTPS2</name>
    <name evidence="12" type="ORF">Ciccas_001254</name>
</gene>
<dbReference type="Gene3D" id="3.40.50.300">
    <property type="entry name" value="P-loop containing nucleotide triphosphate hydrolases"/>
    <property type="match status" value="1"/>
</dbReference>
<dbReference type="PANTHER" id="PTHR11550">
    <property type="entry name" value="CTP SYNTHASE"/>
    <property type="match status" value="1"/>
</dbReference>
<dbReference type="FunFam" id="3.40.50.300:FF:000207">
    <property type="entry name" value="CTP synthase"/>
    <property type="match status" value="1"/>
</dbReference>